<feature type="region of interest" description="Disordered" evidence="1">
    <location>
        <begin position="54"/>
        <end position="94"/>
    </location>
</feature>
<evidence type="ECO:0000313" key="2">
    <source>
        <dbReference type="EMBL" id="GEU73472.1"/>
    </source>
</evidence>
<dbReference type="AlphaFoldDB" id="A0A6L2ML47"/>
<protein>
    <submittedName>
        <fullName evidence="2">Uncharacterized protein</fullName>
    </submittedName>
</protein>
<name>A0A6L2ML47_TANCI</name>
<organism evidence="2">
    <name type="scientific">Tanacetum cinerariifolium</name>
    <name type="common">Dalmatian daisy</name>
    <name type="synonym">Chrysanthemum cinerariifolium</name>
    <dbReference type="NCBI Taxonomy" id="118510"/>
    <lineage>
        <taxon>Eukaryota</taxon>
        <taxon>Viridiplantae</taxon>
        <taxon>Streptophyta</taxon>
        <taxon>Embryophyta</taxon>
        <taxon>Tracheophyta</taxon>
        <taxon>Spermatophyta</taxon>
        <taxon>Magnoliopsida</taxon>
        <taxon>eudicotyledons</taxon>
        <taxon>Gunneridae</taxon>
        <taxon>Pentapetalae</taxon>
        <taxon>asterids</taxon>
        <taxon>campanulids</taxon>
        <taxon>Asterales</taxon>
        <taxon>Asteraceae</taxon>
        <taxon>Asteroideae</taxon>
        <taxon>Anthemideae</taxon>
        <taxon>Anthemidinae</taxon>
        <taxon>Tanacetum</taxon>
    </lineage>
</organism>
<sequence>MCATSFEDCTLKCGSGGYLTMNAHVQFGRLHNTKDILELTNIELAKECKTNTPTMCRPKKAGPTRRVTVKSARKVSPDRKDSSGVKHETKQWNI</sequence>
<gene>
    <name evidence="2" type="ORF">Tci_045450</name>
</gene>
<dbReference type="EMBL" id="BKCJ010006695">
    <property type="protein sequence ID" value="GEU73472.1"/>
    <property type="molecule type" value="Genomic_DNA"/>
</dbReference>
<proteinExistence type="predicted"/>
<reference evidence="2" key="1">
    <citation type="journal article" date="2019" name="Sci. Rep.">
        <title>Draft genome of Tanacetum cinerariifolium, the natural source of mosquito coil.</title>
        <authorList>
            <person name="Yamashiro T."/>
            <person name="Shiraishi A."/>
            <person name="Satake H."/>
            <person name="Nakayama K."/>
        </authorList>
    </citation>
    <scope>NUCLEOTIDE SEQUENCE</scope>
</reference>
<feature type="compositionally biased region" description="Basic and acidic residues" evidence="1">
    <location>
        <begin position="75"/>
        <end position="94"/>
    </location>
</feature>
<accession>A0A6L2ML47</accession>
<evidence type="ECO:0000256" key="1">
    <source>
        <dbReference type="SAM" id="MobiDB-lite"/>
    </source>
</evidence>
<comment type="caution">
    <text evidence="2">The sequence shown here is derived from an EMBL/GenBank/DDBJ whole genome shotgun (WGS) entry which is preliminary data.</text>
</comment>
<feature type="compositionally biased region" description="Basic residues" evidence="1">
    <location>
        <begin position="57"/>
        <end position="73"/>
    </location>
</feature>